<comment type="caution">
    <text evidence="2">The sequence shown here is derived from an EMBL/GenBank/DDBJ whole genome shotgun (WGS) entry which is preliminary data.</text>
</comment>
<evidence type="ECO:0000256" key="1">
    <source>
        <dbReference type="SAM" id="MobiDB-lite"/>
    </source>
</evidence>
<sequence length="76" mass="8267">MLEAVDRIGSCGSQSLQAYCEQSYCQAERGGEKEYPYLYVGPVGELLEPCLHGEIGDGPGDEQNEHGQGTEDPDIF</sequence>
<dbReference type="AlphaFoldDB" id="X1U7L9"/>
<protein>
    <submittedName>
        <fullName evidence="2">Uncharacterized protein</fullName>
    </submittedName>
</protein>
<proteinExistence type="predicted"/>
<accession>X1U7L9</accession>
<dbReference type="EMBL" id="BARW01035098">
    <property type="protein sequence ID" value="GAJ13459.1"/>
    <property type="molecule type" value="Genomic_DNA"/>
</dbReference>
<feature type="region of interest" description="Disordered" evidence="1">
    <location>
        <begin position="52"/>
        <end position="76"/>
    </location>
</feature>
<reference evidence="2" key="1">
    <citation type="journal article" date="2014" name="Front. Microbiol.">
        <title>High frequency of phylogenetically diverse reductive dehalogenase-homologous genes in deep subseafloor sedimentary metagenomes.</title>
        <authorList>
            <person name="Kawai M."/>
            <person name="Futagami T."/>
            <person name="Toyoda A."/>
            <person name="Takaki Y."/>
            <person name="Nishi S."/>
            <person name="Hori S."/>
            <person name="Arai W."/>
            <person name="Tsubouchi T."/>
            <person name="Morono Y."/>
            <person name="Uchiyama I."/>
            <person name="Ito T."/>
            <person name="Fujiyama A."/>
            <person name="Inagaki F."/>
            <person name="Takami H."/>
        </authorList>
    </citation>
    <scope>NUCLEOTIDE SEQUENCE</scope>
    <source>
        <strain evidence="2">Expedition CK06-06</strain>
    </source>
</reference>
<organism evidence="2">
    <name type="scientific">marine sediment metagenome</name>
    <dbReference type="NCBI Taxonomy" id="412755"/>
    <lineage>
        <taxon>unclassified sequences</taxon>
        <taxon>metagenomes</taxon>
        <taxon>ecological metagenomes</taxon>
    </lineage>
</organism>
<gene>
    <name evidence="2" type="ORF">S12H4_54826</name>
</gene>
<evidence type="ECO:0000313" key="2">
    <source>
        <dbReference type="EMBL" id="GAJ13459.1"/>
    </source>
</evidence>
<name>X1U7L9_9ZZZZ</name>
<feature type="non-terminal residue" evidence="2">
    <location>
        <position position="76"/>
    </location>
</feature>